<comment type="function">
    <text evidence="10">Catalyzes the reversible epimerization of D-ribulose 5-phosphate to D-xylulose 5-phosphate.</text>
</comment>
<feature type="binding site" evidence="10 14">
    <location>
        <position position="65"/>
    </location>
    <ligand>
        <name>substrate</name>
    </ligand>
</feature>
<dbReference type="PROSITE" id="PS01086">
    <property type="entry name" value="RIBUL_P_3_EPIMER_2"/>
    <property type="match status" value="1"/>
</dbReference>
<dbReference type="Proteomes" id="UP000249808">
    <property type="component" value="Unassembled WGS sequence"/>
</dbReference>
<evidence type="ECO:0000256" key="3">
    <source>
        <dbReference type="ARBA" id="ARBA00001941"/>
    </source>
</evidence>
<feature type="binding site" evidence="10 13">
    <location>
        <position position="174"/>
    </location>
    <ligand>
        <name>a divalent metal cation</name>
        <dbReference type="ChEBI" id="CHEBI:60240"/>
    </ligand>
</feature>
<accession>A0A327ZWD0</accession>
<dbReference type="PIRSF" id="PIRSF001461">
    <property type="entry name" value="RPE"/>
    <property type="match status" value="1"/>
</dbReference>
<gene>
    <name evidence="10" type="primary">rpe</name>
    <name evidence="15" type="ORF">BHU61_03215</name>
</gene>
<comment type="pathway">
    <text evidence="10">Carbohydrate degradation.</text>
</comment>
<dbReference type="CDD" id="cd00429">
    <property type="entry name" value="RPE"/>
    <property type="match status" value="1"/>
</dbReference>
<feature type="binding site" evidence="14">
    <location>
        <position position="176"/>
    </location>
    <ligand>
        <name>substrate</name>
    </ligand>
</feature>
<evidence type="ECO:0000256" key="6">
    <source>
        <dbReference type="ARBA" id="ARBA00009541"/>
    </source>
</evidence>
<reference evidence="15 16" key="1">
    <citation type="journal article" date="2018" name="Front. Microbiol.">
        <title>Description and Comparative Genomics of Macrococcus caseolyticus subsp. hominis subsp. nov., Macrococcus goetzii sp. nov., Macrococcus epidermidis sp. nov., and Macrococcus bohemicus sp. nov., Novel Macrococci From Human Clinical Material With Virulence Potential and Suspected Uptake of Foreign DNA by Natural Transformation.</title>
        <authorList>
            <person name="Maslanova I."/>
            <person name="Wertheimer Z."/>
            <person name="Sedlacek I."/>
            <person name="Svec P."/>
            <person name="Indrakova A."/>
            <person name="Kovarovic V."/>
            <person name="Schumann P."/>
            <person name="Sproer C."/>
            <person name="Kralova S."/>
            <person name="Sedo O."/>
            <person name="Kristofova L."/>
            <person name="Vrbovska V."/>
            <person name="Fuzik T."/>
            <person name="Petras P."/>
            <person name="Zdrahal Z."/>
            <person name="Ruzickova V."/>
            <person name="Doskar J."/>
            <person name="Pantucek R."/>
        </authorList>
    </citation>
    <scope>NUCLEOTIDE SEQUENCE [LARGE SCALE GENOMIC DNA]</scope>
    <source>
        <strain evidence="15 16">01/688</strain>
    </source>
</reference>
<evidence type="ECO:0000256" key="12">
    <source>
        <dbReference type="PIRSR" id="PIRSR001461-1"/>
    </source>
</evidence>
<feature type="active site" description="Proton acceptor" evidence="10 12">
    <location>
        <position position="34"/>
    </location>
</feature>
<dbReference type="GO" id="GO:0046872">
    <property type="term" value="F:metal ion binding"/>
    <property type="evidence" value="ECO:0007669"/>
    <property type="project" value="UniProtKB-UniRule"/>
</dbReference>
<feature type="binding site" evidence="10 14">
    <location>
        <position position="7"/>
    </location>
    <ligand>
        <name>substrate</name>
    </ligand>
</feature>
<evidence type="ECO:0000256" key="13">
    <source>
        <dbReference type="PIRSR" id="PIRSR001461-2"/>
    </source>
</evidence>
<comment type="cofactor">
    <cofactor evidence="4">
        <name>Zn(2+)</name>
        <dbReference type="ChEBI" id="CHEBI:29105"/>
    </cofactor>
</comment>
<proteinExistence type="inferred from homology"/>
<dbReference type="Gene3D" id="3.20.20.70">
    <property type="entry name" value="Aldolase class I"/>
    <property type="match status" value="1"/>
</dbReference>
<keyword evidence="13" id="KW-0464">Manganese</keyword>
<evidence type="ECO:0000256" key="5">
    <source>
        <dbReference type="ARBA" id="ARBA00001954"/>
    </source>
</evidence>
<comment type="cofactor">
    <cofactor evidence="10 13">
        <name>a divalent metal cation</name>
        <dbReference type="ChEBI" id="CHEBI:60240"/>
    </cofactor>
    <text evidence="10 13">Binds 1 divalent metal cation per subunit.</text>
</comment>
<evidence type="ECO:0000256" key="7">
    <source>
        <dbReference type="ARBA" id="ARBA00013188"/>
    </source>
</evidence>
<comment type="caution">
    <text evidence="15">The sequence shown here is derived from an EMBL/GenBank/DDBJ whole genome shotgun (WGS) entry which is preliminary data.</text>
</comment>
<comment type="cofactor">
    <cofactor evidence="3">
        <name>Co(2+)</name>
        <dbReference type="ChEBI" id="CHEBI:48828"/>
    </cofactor>
</comment>
<evidence type="ECO:0000256" key="4">
    <source>
        <dbReference type="ARBA" id="ARBA00001947"/>
    </source>
</evidence>
<feature type="binding site" evidence="10 14">
    <location>
        <begin position="141"/>
        <end position="144"/>
    </location>
    <ligand>
        <name>substrate</name>
    </ligand>
</feature>
<dbReference type="RefSeq" id="WP_111714599.1">
    <property type="nucleotide sequence ID" value="NZ_JBHSSR010000001.1"/>
</dbReference>
<evidence type="ECO:0000256" key="10">
    <source>
        <dbReference type="HAMAP-Rule" id="MF_02227"/>
    </source>
</evidence>
<dbReference type="NCBIfam" id="NF004076">
    <property type="entry name" value="PRK05581.1-4"/>
    <property type="match status" value="1"/>
</dbReference>
<dbReference type="HAMAP" id="MF_02227">
    <property type="entry name" value="RPE"/>
    <property type="match status" value="1"/>
</dbReference>
<evidence type="ECO:0000256" key="2">
    <source>
        <dbReference type="ARBA" id="ARBA00001936"/>
    </source>
</evidence>
<keyword evidence="9 10" id="KW-0413">Isomerase</keyword>
<dbReference type="GO" id="GO:0006098">
    <property type="term" value="P:pentose-phosphate shunt"/>
    <property type="evidence" value="ECO:0007669"/>
    <property type="project" value="UniProtKB-UniRule"/>
</dbReference>
<feature type="binding site" evidence="10 13">
    <location>
        <position position="32"/>
    </location>
    <ligand>
        <name>a divalent metal cation</name>
        <dbReference type="ChEBI" id="CHEBI:60240"/>
    </ligand>
</feature>
<evidence type="ECO:0000256" key="1">
    <source>
        <dbReference type="ARBA" id="ARBA00001782"/>
    </source>
</evidence>
<dbReference type="InterPro" id="IPR026019">
    <property type="entry name" value="Ribul_P_3_epim"/>
</dbReference>
<comment type="catalytic activity">
    <reaction evidence="1 10 11">
        <text>D-ribulose 5-phosphate = D-xylulose 5-phosphate</text>
        <dbReference type="Rhea" id="RHEA:13677"/>
        <dbReference type="ChEBI" id="CHEBI:57737"/>
        <dbReference type="ChEBI" id="CHEBI:58121"/>
        <dbReference type="EC" id="5.1.3.1"/>
    </reaction>
</comment>
<dbReference type="SUPFAM" id="SSF51366">
    <property type="entry name" value="Ribulose-phoshate binding barrel"/>
    <property type="match status" value="1"/>
</dbReference>
<dbReference type="EMBL" id="PZJH01000001">
    <property type="protein sequence ID" value="RAK46477.1"/>
    <property type="molecule type" value="Genomic_DNA"/>
</dbReference>
<evidence type="ECO:0000256" key="14">
    <source>
        <dbReference type="PIRSR" id="PIRSR001461-3"/>
    </source>
</evidence>
<feature type="active site" description="Proton donor" evidence="10 12">
    <location>
        <position position="174"/>
    </location>
</feature>
<name>A0A327ZWD0_9STAP</name>
<dbReference type="GO" id="GO:0019323">
    <property type="term" value="P:pentose catabolic process"/>
    <property type="evidence" value="ECO:0007669"/>
    <property type="project" value="UniProtKB-UniRule"/>
</dbReference>
<keyword evidence="13" id="KW-0862">Zinc</keyword>
<feature type="binding site" evidence="10 13">
    <location>
        <position position="34"/>
    </location>
    <ligand>
        <name>a divalent metal cation</name>
        <dbReference type="ChEBI" id="CHEBI:60240"/>
    </ligand>
</feature>
<organism evidence="15 16">
    <name type="scientific">Macrococcus epidermidis</name>
    <dbReference type="NCBI Taxonomy" id="1902580"/>
    <lineage>
        <taxon>Bacteria</taxon>
        <taxon>Bacillati</taxon>
        <taxon>Bacillota</taxon>
        <taxon>Bacilli</taxon>
        <taxon>Bacillales</taxon>
        <taxon>Staphylococcaceae</taxon>
        <taxon>Macrococcus</taxon>
    </lineage>
</organism>
<feature type="binding site" evidence="10 14">
    <location>
        <begin position="196"/>
        <end position="197"/>
    </location>
    <ligand>
        <name>substrate</name>
    </ligand>
</feature>
<comment type="cofactor">
    <cofactor evidence="2">
        <name>Mn(2+)</name>
        <dbReference type="ChEBI" id="CHEBI:29035"/>
    </cofactor>
</comment>
<dbReference type="Pfam" id="PF00834">
    <property type="entry name" value="Ribul_P_3_epim"/>
    <property type="match status" value="1"/>
</dbReference>
<comment type="cofactor">
    <cofactor evidence="5">
        <name>Fe(2+)</name>
        <dbReference type="ChEBI" id="CHEBI:29033"/>
    </cofactor>
</comment>
<keyword evidence="13" id="KW-0170">Cobalt</keyword>
<dbReference type="InterPro" id="IPR011060">
    <property type="entry name" value="RibuloseP-bd_barrel"/>
</dbReference>
<evidence type="ECO:0000313" key="15">
    <source>
        <dbReference type="EMBL" id="RAK46477.1"/>
    </source>
</evidence>
<feature type="binding site" evidence="10">
    <location>
        <begin position="174"/>
        <end position="176"/>
    </location>
    <ligand>
        <name>substrate</name>
    </ligand>
</feature>
<dbReference type="AlphaFoldDB" id="A0A327ZWD0"/>
<dbReference type="GO" id="GO:0004750">
    <property type="term" value="F:D-ribulose-phosphate 3-epimerase activity"/>
    <property type="evidence" value="ECO:0007669"/>
    <property type="project" value="UniProtKB-UniRule"/>
</dbReference>
<evidence type="ECO:0000313" key="16">
    <source>
        <dbReference type="Proteomes" id="UP000249808"/>
    </source>
</evidence>
<evidence type="ECO:0000256" key="11">
    <source>
        <dbReference type="PIRNR" id="PIRNR001461"/>
    </source>
</evidence>
<dbReference type="InterPro" id="IPR013785">
    <property type="entry name" value="Aldolase_TIM"/>
</dbReference>
<dbReference type="NCBIfam" id="TIGR01163">
    <property type="entry name" value="rpe"/>
    <property type="match status" value="1"/>
</dbReference>
<sequence>MMKVAPSLLSCNFLNLQQEIKRLEEAGVDYIHFDVMDGNFVPNISFAFPILNQIRQVTDLTIDTHLMVQDPERYIQTFAEAGSDIITIHVEATNHIHRAVQMIHATGKKAGVTLNPGTPIDSVVPLLKDVDLVLVMTVNPGFGGQQFIENGIEKIKFLKDYKEKHHLNYEIEVDGGVNKDTAKTCIEAGAEVLVAGSYFFKHKDLSIPTSVLRGE</sequence>
<keyword evidence="8 10" id="KW-0479">Metal-binding</keyword>
<protein>
    <recommendedName>
        <fullName evidence="7 10">Ribulose-phosphate 3-epimerase</fullName>
        <ecNumber evidence="7 10">5.1.3.1</ecNumber>
    </recommendedName>
</protein>
<dbReference type="PANTHER" id="PTHR11749">
    <property type="entry name" value="RIBULOSE-5-PHOSPHATE-3-EPIMERASE"/>
    <property type="match status" value="1"/>
</dbReference>
<evidence type="ECO:0000256" key="8">
    <source>
        <dbReference type="ARBA" id="ARBA00022723"/>
    </source>
</evidence>
<feature type="binding site" evidence="10 13">
    <location>
        <position position="65"/>
    </location>
    <ligand>
        <name>a divalent metal cation</name>
        <dbReference type="ChEBI" id="CHEBI:60240"/>
    </ligand>
</feature>
<keyword evidence="16" id="KW-1185">Reference proteome</keyword>
<dbReference type="FunFam" id="3.20.20.70:FF:000004">
    <property type="entry name" value="Ribulose-phosphate 3-epimerase"/>
    <property type="match status" value="1"/>
</dbReference>
<keyword evidence="10 11" id="KW-0119">Carbohydrate metabolism</keyword>
<comment type="similarity">
    <text evidence="6 10 11">Belongs to the ribulose-phosphate 3-epimerase family.</text>
</comment>
<evidence type="ECO:0000256" key="9">
    <source>
        <dbReference type="ARBA" id="ARBA00023235"/>
    </source>
</evidence>
<dbReference type="EC" id="5.1.3.1" evidence="7 10"/>
<dbReference type="InterPro" id="IPR000056">
    <property type="entry name" value="Ribul_P_3_epim-like"/>
</dbReference>
<dbReference type="GO" id="GO:0005737">
    <property type="term" value="C:cytoplasm"/>
    <property type="evidence" value="ECO:0007669"/>
    <property type="project" value="UniProtKB-ARBA"/>
</dbReference>
<dbReference type="PROSITE" id="PS01085">
    <property type="entry name" value="RIBUL_P_3_EPIMER_1"/>
    <property type="match status" value="1"/>
</dbReference>